<name>A0A4R6TYZ5_9GAMM</name>
<evidence type="ECO:0000259" key="3">
    <source>
        <dbReference type="Pfam" id="PF02563"/>
    </source>
</evidence>
<evidence type="ECO:0000313" key="4">
    <source>
        <dbReference type="EMBL" id="TDQ37553.1"/>
    </source>
</evidence>
<dbReference type="Proteomes" id="UP000294575">
    <property type="component" value="Unassembled WGS sequence"/>
</dbReference>
<dbReference type="GO" id="GO:0015159">
    <property type="term" value="F:polysaccharide transmembrane transporter activity"/>
    <property type="evidence" value="ECO:0007669"/>
    <property type="project" value="InterPro"/>
</dbReference>
<evidence type="ECO:0000256" key="2">
    <source>
        <dbReference type="SAM" id="SignalP"/>
    </source>
</evidence>
<comment type="caution">
    <text evidence="4">The sequence shown here is derived from an EMBL/GenBank/DDBJ whole genome shotgun (WGS) entry which is preliminary data.</text>
</comment>
<protein>
    <submittedName>
        <fullName evidence="4">Protein involved in polysaccharide export with SLBB domain</fullName>
    </submittedName>
</protein>
<organism evidence="4 5">
    <name type="scientific">Thiopseudomonas denitrificans</name>
    <dbReference type="NCBI Taxonomy" id="1501432"/>
    <lineage>
        <taxon>Bacteria</taxon>
        <taxon>Pseudomonadati</taxon>
        <taxon>Pseudomonadota</taxon>
        <taxon>Gammaproteobacteria</taxon>
        <taxon>Pseudomonadales</taxon>
        <taxon>Pseudomonadaceae</taxon>
        <taxon>Thiopseudomonas</taxon>
    </lineage>
</organism>
<proteinExistence type="predicted"/>
<gene>
    <name evidence="4" type="ORF">DFQ45_10758</name>
</gene>
<feature type="chain" id="PRO_5020228267" evidence="2">
    <location>
        <begin position="27"/>
        <end position="269"/>
    </location>
</feature>
<dbReference type="PROSITE" id="PS51257">
    <property type="entry name" value="PROKAR_LIPOPROTEIN"/>
    <property type="match status" value="1"/>
</dbReference>
<dbReference type="PANTHER" id="PTHR33619">
    <property type="entry name" value="POLYSACCHARIDE EXPORT PROTEIN GFCE-RELATED"/>
    <property type="match status" value="1"/>
</dbReference>
<evidence type="ECO:0000256" key="1">
    <source>
        <dbReference type="ARBA" id="ARBA00022729"/>
    </source>
</evidence>
<feature type="signal peptide" evidence="2">
    <location>
        <begin position="1"/>
        <end position="26"/>
    </location>
</feature>
<keyword evidence="5" id="KW-1185">Reference proteome</keyword>
<accession>A0A4R6TYZ5</accession>
<sequence length="269" mass="28992">MKRTIMMALFAGAGLVLAGCSTPAHVSVPGGKTADAYQQEGMALADLPPPRLVILSGDTLRIVRDAREPAEADDMTLFQVRPDGYISVPDVGTLKVAGLSPEEVAELVTREYAKVYREPRATVNIAIAPSNRVFVGGAVPNPDFFDLTGTATIEQVLMSSGGVLPTADMRKVALLRLDEEGRYGMYFFDMSAMLKKPGRQAVVMQRGDLIYVPQSGIGRTVEAIDMYFTRLFPINKGIGVGFNYDLNNKGVKNSGNTNYINNGPVSVTP</sequence>
<dbReference type="Gene3D" id="3.10.560.10">
    <property type="entry name" value="Outer membrane lipoprotein wza domain like"/>
    <property type="match status" value="1"/>
</dbReference>
<feature type="domain" description="Polysaccharide export protein N-terminal" evidence="3">
    <location>
        <begin position="49"/>
        <end position="125"/>
    </location>
</feature>
<dbReference type="EMBL" id="SNYK01000007">
    <property type="protein sequence ID" value="TDQ37553.1"/>
    <property type="molecule type" value="Genomic_DNA"/>
</dbReference>
<dbReference type="InterPro" id="IPR049712">
    <property type="entry name" value="Poly_export"/>
</dbReference>
<evidence type="ECO:0000313" key="5">
    <source>
        <dbReference type="Proteomes" id="UP000294575"/>
    </source>
</evidence>
<dbReference type="InterPro" id="IPR003715">
    <property type="entry name" value="Poly_export_N"/>
</dbReference>
<dbReference type="PANTHER" id="PTHR33619:SF3">
    <property type="entry name" value="POLYSACCHARIDE EXPORT PROTEIN GFCE-RELATED"/>
    <property type="match status" value="1"/>
</dbReference>
<reference evidence="4 5" key="1">
    <citation type="submission" date="2019-03" db="EMBL/GenBank/DDBJ databases">
        <title>Genomic Encyclopedia of Type Strains, Phase IV (KMG-IV): sequencing the most valuable type-strain genomes for metagenomic binning, comparative biology and taxonomic classification.</title>
        <authorList>
            <person name="Goeker M."/>
        </authorList>
    </citation>
    <scope>NUCLEOTIDE SEQUENCE [LARGE SCALE GENOMIC DNA]</scope>
    <source>
        <strain evidence="4 5">DSM 28679</strain>
    </source>
</reference>
<keyword evidence="1 2" id="KW-0732">Signal</keyword>
<dbReference type="AlphaFoldDB" id="A0A4R6TYZ5"/>
<dbReference type="Pfam" id="PF02563">
    <property type="entry name" value="Poly_export"/>
    <property type="match status" value="1"/>
</dbReference>